<dbReference type="GO" id="GO:0016491">
    <property type="term" value="F:oxidoreductase activity"/>
    <property type="evidence" value="ECO:0007669"/>
    <property type="project" value="UniProtKB-KW"/>
</dbReference>
<proteinExistence type="inferred from homology"/>
<keyword evidence="4 5" id="KW-0408">Iron</keyword>
<evidence type="ECO:0000256" key="4">
    <source>
        <dbReference type="ARBA" id="ARBA00023004"/>
    </source>
</evidence>
<evidence type="ECO:0000256" key="2">
    <source>
        <dbReference type="ARBA" id="ARBA00022723"/>
    </source>
</evidence>
<dbReference type="Gene3D" id="2.60.120.330">
    <property type="entry name" value="B-lactam Antibiotic, Isopenicillin N Synthase, Chain"/>
    <property type="match status" value="1"/>
</dbReference>
<dbReference type="Pfam" id="PF03171">
    <property type="entry name" value="2OG-FeII_Oxy"/>
    <property type="match status" value="1"/>
</dbReference>
<dbReference type="OrthoDB" id="288590at2759"/>
<dbReference type="GeneID" id="18913013"/>
<dbReference type="KEGG" id="pco:PHACADRAFT_210773"/>
<evidence type="ECO:0000256" key="1">
    <source>
        <dbReference type="ARBA" id="ARBA00008056"/>
    </source>
</evidence>
<keyword evidence="2 5" id="KW-0479">Metal-binding</keyword>
<dbReference type="PROSITE" id="PS51471">
    <property type="entry name" value="FE2OG_OXY"/>
    <property type="match status" value="1"/>
</dbReference>
<evidence type="ECO:0000313" key="8">
    <source>
        <dbReference type="Proteomes" id="UP000008370"/>
    </source>
</evidence>
<dbReference type="PANTHER" id="PTHR10209">
    <property type="entry name" value="OXIDOREDUCTASE, 2OG-FE II OXYGENASE FAMILY PROTEIN"/>
    <property type="match status" value="1"/>
</dbReference>
<dbReference type="InterPro" id="IPR026992">
    <property type="entry name" value="DIOX_N"/>
</dbReference>
<dbReference type="InParanoid" id="K5W1N5"/>
<comment type="similarity">
    <text evidence="1 5">Belongs to the iron/ascorbate-dependent oxidoreductase family.</text>
</comment>
<accession>K5W1N5</accession>
<dbReference type="GO" id="GO:0046872">
    <property type="term" value="F:metal ion binding"/>
    <property type="evidence" value="ECO:0007669"/>
    <property type="project" value="UniProtKB-KW"/>
</dbReference>
<dbReference type="RefSeq" id="XP_007397737.1">
    <property type="nucleotide sequence ID" value="XM_007397675.1"/>
</dbReference>
<dbReference type="PANTHER" id="PTHR10209:SF885">
    <property type="entry name" value="2OG-FE(II) OXYGENASE FAMILY, PUTATIVE (AFU_ORTHOLOGUE AFUA_2G00750)-RELATED"/>
    <property type="match status" value="1"/>
</dbReference>
<dbReference type="EMBL" id="JH930474">
    <property type="protein sequence ID" value="EKM53030.1"/>
    <property type="molecule type" value="Genomic_DNA"/>
</dbReference>
<name>K5W1N5_PHACS</name>
<gene>
    <name evidence="7" type="ORF">PHACADRAFT_210773</name>
</gene>
<dbReference type="STRING" id="650164.K5W1N5"/>
<dbReference type="Proteomes" id="UP000008370">
    <property type="component" value="Unassembled WGS sequence"/>
</dbReference>
<protein>
    <recommendedName>
        <fullName evidence="6">Fe2OG dioxygenase domain-containing protein</fullName>
    </recommendedName>
</protein>
<reference evidence="7 8" key="1">
    <citation type="journal article" date="2012" name="BMC Genomics">
        <title>Comparative genomics of the white-rot fungi, Phanerochaete carnosa and P. chrysosporium, to elucidate the genetic basis of the distinct wood types they colonize.</title>
        <authorList>
            <person name="Suzuki H."/>
            <person name="MacDonald J."/>
            <person name="Syed K."/>
            <person name="Salamov A."/>
            <person name="Hori C."/>
            <person name="Aerts A."/>
            <person name="Henrissat B."/>
            <person name="Wiebenga A."/>
            <person name="vanKuyk P.A."/>
            <person name="Barry K."/>
            <person name="Lindquist E."/>
            <person name="LaButti K."/>
            <person name="Lapidus A."/>
            <person name="Lucas S."/>
            <person name="Coutinho P."/>
            <person name="Gong Y."/>
            <person name="Samejima M."/>
            <person name="Mahadevan R."/>
            <person name="Abou-Zaid M."/>
            <person name="de Vries R.P."/>
            <person name="Igarashi K."/>
            <person name="Yadav J.S."/>
            <person name="Grigoriev I.V."/>
            <person name="Master E.R."/>
        </authorList>
    </citation>
    <scope>NUCLEOTIDE SEQUENCE [LARGE SCALE GENOMIC DNA]</scope>
    <source>
        <strain evidence="7 8">HHB-10118-sp</strain>
    </source>
</reference>
<dbReference type="InterPro" id="IPR027443">
    <property type="entry name" value="IPNS-like_sf"/>
</dbReference>
<dbReference type="HOGENOM" id="CLU_010119_1_1_1"/>
<evidence type="ECO:0000313" key="7">
    <source>
        <dbReference type="EMBL" id="EKM53030.1"/>
    </source>
</evidence>
<sequence>MNGESKDSAPTPSFVSKNQLVFDKIPIVDWAVSESDPAIFYEQLRSAFEDVGFGMFINVPGFDDEFQQKIFAHADQLYSKPQAWKDAISTAKSNALRGYFRGDDIAGDNKAHSEGYRFGTELPVPVAQGDEEIPFYRKLQEGPNQWPAEADMPGFRLAIETLFERYISLNLKLNKHICTLLDIPEAVLDEYYTDFVDFTSVIWHYLPLTPEMQATAKNGFVKGMHEHRDPSTLYNCLIQSRPGLQVQNHAGEWIDVPLVKGGVVCNIGLQLMKLTGGKFVATTHRVNTLKIDKDRYTIPYAFSTRLEKPVLPLPKFVGGDAAKYHVPPNPKIVRLLSIENPLVRGGYARLTLFPAASKKLYPKEWAEAKEMGIL</sequence>
<dbReference type="SUPFAM" id="SSF51197">
    <property type="entry name" value="Clavaminate synthase-like"/>
    <property type="match status" value="1"/>
</dbReference>
<evidence type="ECO:0000259" key="6">
    <source>
        <dbReference type="PROSITE" id="PS51471"/>
    </source>
</evidence>
<dbReference type="AlphaFoldDB" id="K5W1N5"/>
<dbReference type="Pfam" id="PF14226">
    <property type="entry name" value="DIOX_N"/>
    <property type="match status" value="1"/>
</dbReference>
<evidence type="ECO:0000256" key="3">
    <source>
        <dbReference type="ARBA" id="ARBA00023002"/>
    </source>
</evidence>
<keyword evidence="8" id="KW-1185">Reference proteome</keyword>
<evidence type="ECO:0000256" key="5">
    <source>
        <dbReference type="RuleBase" id="RU003682"/>
    </source>
</evidence>
<feature type="domain" description="Fe2OG dioxygenase" evidence="6">
    <location>
        <begin position="197"/>
        <end position="306"/>
    </location>
</feature>
<dbReference type="InterPro" id="IPR005123">
    <property type="entry name" value="Oxoglu/Fe-dep_dioxygenase_dom"/>
</dbReference>
<dbReference type="InterPro" id="IPR044861">
    <property type="entry name" value="IPNS-like_FE2OG_OXY"/>
</dbReference>
<organism evidence="7 8">
    <name type="scientific">Phanerochaete carnosa (strain HHB-10118-sp)</name>
    <name type="common">White-rot fungus</name>
    <name type="synonym">Peniophora carnosa</name>
    <dbReference type="NCBI Taxonomy" id="650164"/>
    <lineage>
        <taxon>Eukaryota</taxon>
        <taxon>Fungi</taxon>
        <taxon>Dikarya</taxon>
        <taxon>Basidiomycota</taxon>
        <taxon>Agaricomycotina</taxon>
        <taxon>Agaricomycetes</taxon>
        <taxon>Polyporales</taxon>
        <taxon>Phanerochaetaceae</taxon>
        <taxon>Phanerochaete</taxon>
    </lineage>
</organism>
<keyword evidence="3 5" id="KW-0560">Oxidoreductase</keyword>